<dbReference type="SUPFAM" id="SSF54373">
    <property type="entry name" value="FAD-linked reductases, C-terminal domain"/>
    <property type="match status" value="1"/>
</dbReference>
<dbReference type="STRING" id="93222.NA29_11180"/>
<dbReference type="Proteomes" id="UP000215126">
    <property type="component" value="Chromosome 1"/>
</dbReference>
<organism evidence="4 5">
    <name type="scientific">Pandoraea sputorum</name>
    <dbReference type="NCBI Taxonomy" id="93222"/>
    <lineage>
        <taxon>Bacteria</taxon>
        <taxon>Pseudomonadati</taxon>
        <taxon>Pseudomonadota</taxon>
        <taxon>Betaproteobacteria</taxon>
        <taxon>Burkholderiales</taxon>
        <taxon>Burkholderiaceae</taxon>
        <taxon>Pandoraea</taxon>
    </lineage>
</organism>
<dbReference type="SUPFAM" id="SSF51905">
    <property type="entry name" value="FAD/NAD(P)-binding domain"/>
    <property type="match status" value="1"/>
</dbReference>
<accession>A0A239SEN4</accession>
<dbReference type="PANTHER" id="PTHR13847:SF280">
    <property type="entry name" value="D-AMINO ACID DEHYDROGENASE"/>
    <property type="match status" value="1"/>
</dbReference>
<dbReference type="NCBIfam" id="NF001933">
    <property type="entry name" value="PRK00711.1"/>
    <property type="match status" value="1"/>
</dbReference>
<name>A0A239SEN4_9BURK</name>
<dbReference type="PANTHER" id="PTHR13847">
    <property type="entry name" value="SARCOSINE DEHYDROGENASE-RELATED"/>
    <property type="match status" value="1"/>
</dbReference>
<dbReference type="GO" id="GO:0005737">
    <property type="term" value="C:cytoplasm"/>
    <property type="evidence" value="ECO:0007669"/>
    <property type="project" value="TreeGrafter"/>
</dbReference>
<dbReference type="EMBL" id="LT906435">
    <property type="protein sequence ID" value="SNU83234.1"/>
    <property type="molecule type" value="Genomic_DNA"/>
</dbReference>
<dbReference type="GO" id="GO:0005886">
    <property type="term" value="C:plasma membrane"/>
    <property type="evidence" value="ECO:0007669"/>
    <property type="project" value="TreeGrafter"/>
</dbReference>
<keyword evidence="5" id="KW-1185">Reference proteome</keyword>
<dbReference type="Gene3D" id="3.50.50.60">
    <property type="entry name" value="FAD/NAD(P)-binding domain"/>
    <property type="match status" value="2"/>
</dbReference>
<reference evidence="4 5" key="1">
    <citation type="submission" date="2017-06" db="EMBL/GenBank/DDBJ databases">
        <authorList>
            <consortium name="Pathogen Informatics"/>
        </authorList>
    </citation>
    <scope>NUCLEOTIDE SEQUENCE [LARGE SCALE GENOMIC DNA]</scope>
    <source>
        <strain evidence="4 5">NCTC13161</strain>
    </source>
</reference>
<comment type="similarity">
    <text evidence="1">Belongs to the DadA oxidoreductase family.</text>
</comment>
<dbReference type="InterPro" id="IPR036188">
    <property type="entry name" value="FAD/NAD-bd_sf"/>
</dbReference>
<proteinExistence type="inferred from homology"/>
<dbReference type="Gene3D" id="3.30.9.10">
    <property type="entry name" value="D-Amino Acid Oxidase, subunit A, domain 2"/>
    <property type="match status" value="1"/>
</dbReference>
<dbReference type="InterPro" id="IPR006076">
    <property type="entry name" value="FAD-dep_OxRdtase"/>
</dbReference>
<keyword evidence="2" id="KW-0560">Oxidoreductase</keyword>
<dbReference type="AlphaFoldDB" id="A0A239SEN4"/>
<protein>
    <submittedName>
        <fullName evidence="4">D-amino acid dehydrogenase small subunit</fullName>
    </submittedName>
</protein>
<evidence type="ECO:0000259" key="3">
    <source>
        <dbReference type="Pfam" id="PF01266"/>
    </source>
</evidence>
<dbReference type="GO" id="GO:0008718">
    <property type="term" value="F:D-amino-acid dehydrogenase activity"/>
    <property type="evidence" value="ECO:0007669"/>
    <property type="project" value="TreeGrafter"/>
</dbReference>
<dbReference type="GO" id="GO:0055130">
    <property type="term" value="P:D-alanine catabolic process"/>
    <property type="evidence" value="ECO:0007669"/>
    <property type="project" value="TreeGrafter"/>
</dbReference>
<sequence length="437" mass="46295">MSQFFPALLSISFSSLSIVMHIGVIGAGIVGLASAYQLLRAGHEVTVIDAARDGGLGTSFANGGQLSYGYVSPLAAPGVLSQLPSLLFSSTGPLRIKPSLDPDFWRWSLAFVKHCNAQANASSTLRLLSLGLHSREVMLEFLAQESGTFDYRLSGKLVVYRDASKLAAAERSLEMANGLGYTQRRVDAATCVTLEPALSKIAGELAGGIHTPGEGTGDCQMLCKELMRLIGAHERGTLLFEREVTGFDVRGNTVRAIRTRAGDIPVDACVVANGLAAMPLLRAVGEPVSMYPLKGYSLTYRGAPADARPQVSVTDADNKVVYASLGEHLRVAGIADLVGYDYRIVKHRIDALRTLSTGLFPSLRGTPAPLEWTGMRPSTPHGRPVLGRADKVGNLWLNVGHGALGFTLSMGAARAIADAIDGKRPAVDLAGFARLAA</sequence>
<dbReference type="Pfam" id="PF01266">
    <property type="entry name" value="DAO"/>
    <property type="match status" value="1"/>
</dbReference>
<evidence type="ECO:0000313" key="4">
    <source>
        <dbReference type="EMBL" id="SNU83234.1"/>
    </source>
</evidence>
<gene>
    <name evidence="4" type="ORF">SAMEA4530655_01378</name>
</gene>
<evidence type="ECO:0000256" key="2">
    <source>
        <dbReference type="ARBA" id="ARBA00023002"/>
    </source>
</evidence>
<evidence type="ECO:0000256" key="1">
    <source>
        <dbReference type="ARBA" id="ARBA00009410"/>
    </source>
</evidence>
<evidence type="ECO:0000313" key="5">
    <source>
        <dbReference type="Proteomes" id="UP000215126"/>
    </source>
</evidence>
<feature type="domain" description="FAD dependent oxidoreductase" evidence="3">
    <location>
        <begin position="22"/>
        <end position="418"/>
    </location>
</feature>